<organism evidence="2 3">
    <name type="scientific">Nepenthes gracilis</name>
    <name type="common">Slender pitcher plant</name>
    <dbReference type="NCBI Taxonomy" id="150966"/>
    <lineage>
        <taxon>Eukaryota</taxon>
        <taxon>Viridiplantae</taxon>
        <taxon>Streptophyta</taxon>
        <taxon>Embryophyta</taxon>
        <taxon>Tracheophyta</taxon>
        <taxon>Spermatophyta</taxon>
        <taxon>Magnoliopsida</taxon>
        <taxon>eudicotyledons</taxon>
        <taxon>Gunneridae</taxon>
        <taxon>Pentapetalae</taxon>
        <taxon>Caryophyllales</taxon>
        <taxon>Nepenthaceae</taxon>
        <taxon>Nepenthes</taxon>
    </lineage>
</organism>
<feature type="region of interest" description="Disordered" evidence="1">
    <location>
        <begin position="88"/>
        <end position="116"/>
    </location>
</feature>
<sequence length="130" mass="14146">MPVQTSQRSWSKHVDDPAEIYSKDQSKPHSPEGILNPDNGSREDVDPLFLPVSLQRSNSGHSLDAASSVIQRDDSDLSDELQWGLYEARPSGDMKGPCDESTTDKGPIVVEPGRLPLPPLPETLSLCPLA</sequence>
<evidence type="ECO:0000313" key="2">
    <source>
        <dbReference type="EMBL" id="GMH00849.1"/>
    </source>
</evidence>
<evidence type="ECO:0000313" key="3">
    <source>
        <dbReference type="Proteomes" id="UP001279734"/>
    </source>
</evidence>
<feature type="region of interest" description="Disordered" evidence="1">
    <location>
        <begin position="1"/>
        <end position="76"/>
    </location>
</feature>
<dbReference type="AlphaFoldDB" id="A0AAD3P9X9"/>
<evidence type="ECO:0000256" key="1">
    <source>
        <dbReference type="SAM" id="MobiDB-lite"/>
    </source>
</evidence>
<feature type="compositionally biased region" description="Basic and acidic residues" evidence="1">
    <location>
        <begin position="12"/>
        <end position="30"/>
    </location>
</feature>
<comment type="caution">
    <text evidence="2">The sequence shown here is derived from an EMBL/GenBank/DDBJ whole genome shotgun (WGS) entry which is preliminary data.</text>
</comment>
<reference evidence="2" key="1">
    <citation type="submission" date="2023-05" db="EMBL/GenBank/DDBJ databases">
        <title>Nepenthes gracilis genome sequencing.</title>
        <authorList>
            <person name="Fukushima K."/>
        </authorList>
    </citation>
    <scope>NUCLEOTIDE SEQUENCE</scope>
    <source>
        <strain evidence="2">SING2019-196</strain>
    </source>
</reference>
<protein>
    <submittedName>
        <fullName evidence="2">Uncharacterized protein</fullName>
    </submittedName>
</protein>
<proteinExistence type="predicted"/>
<keyword evidence="3" id="KW-1185">Reference proteome</keyword>
<dbReference type="Proteomes" id="UP001279734">
    <property type="component" value="Unassembled WGS sequence"/>
</dbReference>
<name>A0AAD3P9X9_NEPGR</name>
<accession>A0AAD3P9X9</accession>
<gene>
    <name evidence="2" type="ORF">Nepgr_002688</name>
</gene>
<dbReference type="EMBL" id="BSYO01000002">
    <property type="protein sequence ID" value="GMH00849.1"/>
    <property type="molecule type" value="Genomic_DNA"/>
</dbReference>